<dbReference type="Gene3D" id="3.30.10.10">
    <property type="entry name" value="Trypsin Inhibitor V, subunit A"/>
    <property type="match status" value="1"/>
</dbReference>
<evidence type="ECO:0000256" key="4">
    <source>
        <dbReference type="SAM" id="MobiDB-lite"/>
    </source>
</evidence>
<keyword evidence="5" id="KW-1133">Transmembrane helix</keyword>
<evidence type="ECO:0000256" key="3">
    <source>
        <dbReference type="ARBA" id="ARBA00022900"/>
    </source>
</evidence>
<comment type="similarity">
    <text evidence="1">Belongs to the protease inhibitor I13 (potato type I serine protease inhibitor) family.</text>
</comment>
<keyword evidence="5" id="KW-0812">Transmembrane</keyword>
<feature type="region of interest" description="Disordered" evidence="4">
    <location>
        <begin position="92"/>
        <end position="179"/>
    </location>
</feature>
<keyword evidence="5" id="KW-0472">Membrane</keyword>
<keyword evidence="3" id="KW-0722">Serine protease inhibitor</keyword>
<dbReference type="Pfam" id="PF00280">
    <property type="entry name" value="potato_inhibit"/>
    <property type="match status" value="1"/>
</dbReference>
<dbReference type="EMBL" id="HBIX01006739">
    <property type="protein sequence ID" value="CAE0712566.1"/>
    <property type="molecule type" value="Transcribed_RNA"/>
</dbReference>
<evidence type="ECO:0000256" key="2">
    <source>
        <dbReference type="ARBA" id="ARBA00022690"/>
    </source>
</evidence>
<gene>
    <name evidence="6" type="ORF">PAUS00366_LOCUS5318</name>
</gene>
<evidence type="ECO:0000313" key="6">
    <source>
        <dbReference type="EMBL" id="CAE0712566.1"/>
    </source>
</evidence>
<dbReference type="GO" id="GO:0004867">
    <property type="term" value="F:serine-type endopeptidase inhibitor activity"/>
    <property type="evidence" value="ECO:0007669"/>
    <property type="project" value="UniProtKB-KW"/>
</dbReference>
<dbReference type="AlphaFoldDB" id="A0A7S4EGI9"/>
<feature type="transmembrane region" description="Helical" evidence="5">
    <location>
        <begin position="66"/>
        <end position="90"/>
    </location>
</feature>
<dbReference type="SUPFAM" id="SSF54654">
    <property type="entry name" value="CI-2 family of serine protease inhibitors"/>
    <property type="match status" value="1"/>
</dbReference>
<dbReference type="GO" id="GO:0009611">
    <property type="term" value="P:response to wounding"/>
    <property type="evidence" value="ECO:0007669"/>
    <property type="project" value="InterPro"/>
</dbReference>
<dbReference type="InterPro" id="IPR000864">
    <property type="entry name" value="Prot_inh_pot1"/>
</dbReference>
<proteinExistence type="inferred from homology"/>
<feature type="region of interest" description="Disordered" evidence="4">
    <location>
        <begin position="1"/>
        <end position="57"/>
    </location>
</feature>
<organism evidence="6">
    <name type="scientific">Pseudo-nitzschia australis</name>
    <dbReference type="NCBI Taxonomy" id="44445"/>
    <lineage>
        <taxon>Eukaryota</taxon>
        <taxon>Sar</taxon>
        <taxon>Stramenopiles</taxon>
        <taxon>Ochrophyta</taxon>
        <taxon>Bacillariophyta</taxon>
        <taxon>Bacillariophyceae</taxon>
        <taxon>Bacillariophycidae</taxon>
        <taxon>Bacillariales</taxon>
        <taxon>Bacillariaceae</taxon>
        <taxon>Pseudo-nitzschia</taxon>
    </lineage>
</organism>
<evidence type="ECO:0000256" key="1">
    <source>
        <dbReference type="ARBA" id="ARBA00008210"/>
    </source>
</evidence>
<feature type="compositionally biased region" description="Acidic residues" evidence="4">
    <location>
        <begin position="14"/>
        <end position="29"/>
    </location>
</feature>
<protein>
    <submittedName>
        <fullName evidence="6">Uncharacterized protein</fullName>
    </submittedName>
</protein>
<accession>A0A7S4EGI9</accession>
<dbReference type="PRINTS" id="PR00292">
    <property type="entry name" value="POTATOINHBTR"/>
</dbReference>
<reference evidence="6" key="1">
    <citation type="submission" date="2021-01" db="EMBL/GenBank/DDBJ databases">
        <authorList>
            <person name="Corre E."/>
            <person name="Pelletier E."/>
            <person name="Niang G."/>
            <person name="Scheremetjew M."/>
            <person name="Finn R."/>
            <person name="Kale V."/>
            <person name="Holt S."/>
            <person name="Cochrane G."/>
            <person name="Meng A."/>
            <person name="Brown T."/>
            <person name="Cohen L."/>
        </authorList>
    </citation>
    <scope>NUCLEOTIDE SEQUENCE</scope>
    <source>
        <strain evidence="6">10249 10 AB</strain>
    </source>
</reference>
<evidence type="ECO:0000256" key="5">
    <source>
        <dbReference type="SAM" id="Phobius"/>
    </source>
</evidence>
<dbReference type="InterPro" id="IPR036354">
    <property type="entry name" value="Prot_inh_pot1_sf"/>
</dbReference>
<name>A0A7S4EGI9_9STRA</name>
<sequence length="276" mass="29910">MPSSNKKTARNDFIEGDTVSEGDTSDEEGVGDRKGLQIPHGGACEDGNRTSSSSLAASKTRRRRKIIFVTLVVLAVLVLSATIIGLVFMAKSRKPKPSSSPNTMGTPVEKEVSTVSPISEEIDSSAVLPTEADTINTRIEQPPQEEETQNNTGEGDSADASSTETEPEVDTDIDTIPANDTDTGIEILDEFVDYNVTNDTAIDNNEDDDTKPTTWPGLVGMTGEDAKAQLELLYGEGTYQILVMNYDSPTTKDFRYDRIRIFTDDEGVVSHVPRIG</sequence>
<keyword evidence="2" id="KW-0646">Protease inhibitor</keyword>